<sequence length="119" mass="13305">MMDRIPTEERHSIGETHAESVDVPNSSRSRTEVSQRLARGDYSVASPKPDLVMGTENSPRGLVYYDNPQSSRHPSNISGPVTSSPKYSGNHEYPPHLQTSRSHPSNMYASLDRAVQRQR</sequence>
<feature type="compositionally biased region" description="Basic and acidic residues" evidence="1">
    <location>
        <begin position="1"/>
        <end position="20"/>
    </location>
</feature>
<proteinExistence type="predicted"/>
<accession>A0A7J7KIP2</accession>
<organism evidence="2 3">
    <name type="scientific">Bugula neritina</name>
    <name type="common">Brown bryozoan</name>
    <name type="synonym">Sertularia neritina</name>
    <dbReference type="NCBI Taxonomy" id="10212"/>
    <lineage>
        <taxon>Eukaryota</taxon>
        <taxon>Metazoa</taxon>
        <taxon>Spiralia</taxon>
        <taxon>Lophotrochozoa</taxon>
        <taxon>Bryozoa</taxon>
        <taxon>Gymnolaemata</taxon>
        <taxon>Cheilostomatida</taxon>
        <taxon>Flustrina</taxon>
        <taxon>Buguloidea</taxon>
        <taxon>Bugulidae</taxon>
        <taxon>Bugula</taxon>
    </lineage>
</organism>
<keyword evidence="3" id="KW-1185">Reference proteome</keyword>
<reference evidence="2" key="1">
    <citation type="submission" date="2020-06" db="EMBL/GenBank/DDBJ databases">
        <title>Draft genome of Bugula neritina, a colonial animal packing powerful symbionts and potential medicines.</title>
        <authorList>
            <person name="Rayko M."/>
        </authorList>
    </citation>
    <scope>NUCLEOTIDE SEQUENCE [LARGE SCALE GENOMIC DNA]</scope>
    <source>
        <strain evidence="2">Kwan_BN1</strain>
    </source>
</reference>
<comment type="caution">
    <text evidence="2">The sequence shown here is derived from an EMBL/GenBank/DDBJ whole genome shotgun (WGS) entry which is preliminary data.</text>
</comment>
<feature type="compositionally biased region" description="Polar residues" evidence="1">
    <location>
        <begin position="97"/>
        <end position="108"/>
    </location>
</feature>
<protein>
    <submittedName>
        <fullName evidence="2">Uncharacterized protein</fullName>
    </submittedName>
</protein>
<feature type="compositionally biased region" description="Polar residues" evidence="1">
    <location>
        <begin position="23"/>
        <end position="34"/>
    </location>
</feature>
<dbReference type="EMBL" id="VXIV02000413">
    <property type="protein sequence ID" value="KAF6038459.1"/>
    <property type="molecule type" value="Genomic_DNA"/>
</dbReference>
<dbReference type="Proteomes" id="UP000593567">
    <property type="component" value="Unassembled WGS sequence"/>
</dbReference>
<feature type="compositionally biased region" description="Polar residues" evidence="1">
    <location>
        <begin position="67"/>
        <end position="87"/>
    </location>
</feature>
<name>A0A7J7KIP2_BUGNE</name>
<dbReference type="AlphaFoldDB" id="A0A7J7KIP2"/>
<evidence type="ECO:0000256" key="1">
    <source>
        <dbReference type="SAM" id="MobiDB-lite"/>
    </source>
</evidence>
<evidence type="ECO:0000313" key="3">
    <source>
        <dbReference type="Proteomes" id="UP000593567"/>
    </source>
</evidence>
<evidence type="ECO:0000313" key="2">
    <source>
        <dbReference type="EMBL" id="KAF6038459.1"/>
    </source>
</evidence>
<feature type="region of interest" description="Disordered" evidence="1">
    <location>
        <begin position="1"/>
        <end position="119"/>
    </location>
</feature>
<gene>
    <name evidence="2" type="ORF">EB796_003242</name>
</gene>